<reference evidence="2" key="1">
    <citation type="submission" date="2022-11" db="UniProtKB">
        <authorList>
            <consortium name="WormBaseParasite"/>
        </authorList>
    </citation>
    <scope>IDENTIFICATION</scope>
</reference>
<proteinExistence type="predicted"/>
<keyword evidence="1" id="KW-1185">Reference proteome</keyword>
<sequence>MNERGRPKPALRVETMIRPVHGDLFPQDLQAMLMANTMAKRHVTMVEERPQPTVNRACRWKLRSAKGALVMSVCVMACLVLRQWEEAFVKQLGCGEQQQL</sequence>
<evidence type="ECO:0000313" key="2">
    <source>
        <dbReference type="WBParaSite" id="PSAMB.scaffold1403size31945.g12980.t1"/>
    </source>
</evidence>
<name>A0A914UZY1_9BILA</name>
<dbReference type="WBParaSite" id="PSAMB.scaffold1403size31945.g12980.t1">
    <property type="protein sequence ID" value="PSAMB.scaffold1403size31945.g12980.t1"/>
    <property type="gene ID" value="PSAMB.scaffold1403size31945.g12980"/>
</dbReference>
<dbReference type="Proteomes" id="UP000887566">
    <property type="component" value="Unplaced"/>
</dbReference>
<protein>
    <submittedName>
        <fullName evidence="2">Uncharacterized protein</fullName>
    </submittedName>
</protein>
<evidence type="ECO:0000313" key="1">
    <source>
        <dbReference type="Proteomes" id="UP000887566"/>
    </source>
</evidence>
<organism evidence="1 2">
    <name type="scientific">Plectus sambesii</name>
    <dbReference type="NCBI Taxonomy" id="2011161"/>
    <lineage>
        <taxon>Eukaryota</taxon>
        <taxon>Metazoa</taxon>
        <taxon>Ecdysozoa</taxon>
        <taxon>Nematoda</taxon>
        <taxon>Chromadorea</taxon>
        <taxon>Plectida</taxon>
        <taxon>Plectina</taxon>
        <taxon>Plectoidea</taxon>
        <taxon>Plectidae</taxon>
        <taxon>Plectus</taxon>
    </lineage>
</organism>
<dbReference type="AlphaFoldDB" id="A0A914UZY1"/>
<accession>A0A914UZY1</accession>